<dbReference type="EMBL" id="DAAUQX010000041">
    <property type="protein sequence ID" value="HAF2129652.1"/>
    <property type="molecule type" value="Genomic_DNA"/>
</dbReference>
<name>A0A743PHL9_SALER</name>
<gene>
    <name evidence="2" type="ORF">G9F27_003892</name>
</gene>
<feature type="chain" id="PRO_5028353691" evidence="1">
    <location>
        <begin position="28"/>
        <end position="480"/>
    </location>
</feature>
<keyword evidence="1" id="KW-0732">Signal</keyword>
<dbReference type="AlphaFoldDB" id="A0A743PHL9"/>
<proteinExistence type="predicted"/>
<accession>A0A743PHL9</accession>
<feature type="signal peptide" evidence="1">
    <location>
        <begin position="1"/>
        <end position="27"/>
    </location>
</feature>
<evidence type="ECO:0000256" key="1">
    <source>
        <dbReference type="SAM" id="SignalP"/>
    </source>
</evidence>
<protein>
    <submittedName>
        <fullName evidence="2">Uncharacterized protein</fullName>
    </submittedName>
</protein>
<comment type="caution">
    <text evidence="2">The sequence shown here is derived from an EMBL/GenBank/DDBJ whole genome shotgun (WGS) entry which is preliminary data.</text>
</comment>
<evidence type="ECO:0000313" key="2">
    <source>
        <dbReference type="EMBL" id="HAF2129652.1"/>
    </source>
</evidence>
<sequence>MKMNNFSMKKRWLLVSLALLVPKIVTGETLNLNYEKPGAFDLDPRLGLQARACLSKVEPMDIHFKFKPMETTNLKVTLTVDGAPVSKSYAPFSSATNNKVAGSTNTDPDFQIPWKVSVVSGHFQLTGTYNRPDVGSGHPESYTGEFCFSDDYMANNFNTEFKDPKLNESLGYFPLFKKFPKELFTSYTPWGGMSLEAFAENNELAFQNLCVNGKRQNILDPAHVWPNPPPTKGYSVPAAVKDKLDVYGAAFLKGGMFFLNYTPHKDDDIHRVDSLTGVNVAQELTGVPGPVTYTFPITRSDQPYFNQSIQEADVDLRLNNRNVSSLILKLTDGANNSAVWEWKTTDGSSKNKLHLIYRSQLPVKPAGNDNGDIYHINGFYKPEAENGVNGYYKGTLVSGSFLNQKYKDFVDNIMPLSLPPDVQGDIDLVNTDSLTFIIGQEQNYSGQYVVSVSGKPLKFGPLIMDDNELKSAMQVRNACY</sequence>
<reference evidence="2" key="2">
    <citation type="submission" date="2020-02" db="EMBL/GenBank/DDBJ databases">
        <authorList>
            <consortium name="NCBI Pathogen Detection Project"/>
        </authorList>
    </citation>
    <scope>NUCLEOTIDE SEQUENCE</scope>
    <source>
        <strain evidence="2">MA.CK_00/00001968</strain>
    </source>
</reference>
<reference evidence="2" key="1">
    <citation type="journal article" date="2018" name="Genome Biol.">
        <title>SKESA: strategic k-mer extension for scrupulous assemblies.</title>
        <authorList>
            <person name="Souvorov A."/>
            <person name="Agarwala R."/>
            <person name="Lipman D.J."/>
        </authorList>
    </citation>
    <scope>NUCLEOTIDE SEQUENCE</scope>
    <source>
        <strain evidence="2">MA.CK_00/00001968</strain>
    </source>
</reference>
<organism evidence="2">
    <name type="scientific">Salmonella enterica</name>
    <name type="common">Salmonella choleraesuis</name>
    <dbReference type="NCBI Taxonomy" id="28901"/>
    <lineage>
        <taxon>Bacteria</taxon>
        <taxon>Pseudomonadati</taxon>
        <taxon>Pseudomonadota</taxon>
        <taxon>Gammaproteobacteria</taxon>
        <taxon>Enterobacterales</taxon>
        <taxon>Enterobacteriaceae</taxon>
        <taxon>Salmonella</taxon>
    </lineage>
</organism>